<evidence type="ECO:0000313" key="6">
    <source>
        <dbReference type="EMBL" id="SFR78133.1"/>
    </source>
</evidence>
<feature type="domain" description="ATP-grasp" evidence="5">
    <location>
        <begin position="112"/>
        <end position="327"/>
    </location>
</feature>
<protein>
    <submittedName>
        <fullName evidence="6">Carbamoyl-phosphate synthase L chain, ATP binding domain</fullName>
    </submittedName>
</protein>
<dbReference type="GO" id="GO:0016874">
    <property type="term" value="F:ligase activity"/>
    <property type="evidence" value="ECO:0007669"/>
    <property type="project" value="UniProtKB-KW"/>
</dbReference>
<dbReference type="SUPFAM" id="SSF56059">
    <property type="entry name" value="Glutathione synthetase ATP-binding domain-like"/>
    <property type="match status" value="1"/>
</dbReference>
<dbReference type="InterPro" id="IPR011761">
    <property type="entry name" value="ATP-grasp"/>
</dbReference>
<evidence type="ECO:0000313" key="7">
    <source>
        <dbReference type="Proteomes" id="UP000198644"/>
    </source>
</evidence>
<dbReference type="Proteomes" id="UP000198644">
    <property type="component" value="Unassembled WGS sequence"/>
</dbReference>
<keyword evidence="2 4" id="KW-0547">Nucleotide-binding</keyword>
<dbReference type="PANTHER" id="PTHR43585:SF2">
    <property type="entry name" value="ATP-GRASP ENZYME FSQD"/>
    <property type="match status" value="1"/>
</dbReference>
<evidence type="ECO:0000256" key="3">
    <source>
        <dbReference type="ARBA" id="ARBA00022840"/>
    </source>
</evidence>
<dbReference type="Pfam" id="PF13535">
    <property type="entry name" value="ATP-grasp_4"/>
    <property type="match status" value="1"/>
</dbReference>
<dbReference type="PANTHER" id="PTHR43585">
    <property type="entry name" value="FUMIPYRROLE BIOSYNTHESIS PROTEIN C"/>
    <property type="match status" value="1"/>
</dbReference>
<keyword evidence="7" id="KW-1185">Reference proteome</keyword>
<evidence type="ECO:0000256" key="4">
    <source>
        <dbReference type="PROSITE-ProRule" id="PRU00409"/>
    </source>
</evidence>
<dbReference type="AlphaFoldDB" id="A0A1I6JGQ1"/>
<reference evidence="6 7" key="1">
    <citation type="submission" date="2016-10" db="EMBL/GenBank/DDBJ databases">
        <authorList>
            <person name="de Groot N.N."/>
        </authorList>
    </citation>
    <scope>NUCLEOTIDE SEQUENCE [LARGE SCALE GENOMIC DNA]</scope>
    <source>
        <strain evidence="6 7">CGMCC 1.9167</strain>
    </source>
</reference>
<evidence type="ECO:0000259" key="5">
    <source>
        <dbReference type="PROSITE" id="PS50975"/>
    </source>
</evidence>
<dbReference type="RefSeq" id="WP_092014829.1">
    <property type="nucleotide sequence ID" value="NZ_FOYW01000002.1"/>
</dbReference>
<organism evidence="6 7">
    <name type="scientific">Marinobacter daqiaonensis</name>
    <dbReference type="NCBI Taxonomy" id="650891"/>
    <lineage>
        <taxon>Bacteria</taxon>
        <taxon>Pseudomonadati</taxon>
        <taxon>Pseudomonadota</taxon>
        <taxon>Gammaproteobacteria</taxon>
        <taxon>Pseudomonadales</taxon>
        <taxon>Marinobacteraceae</taxon>
        <taxon>Marinobacter</taxon>
    </lineage>
</organism>
<sequence length="436" mass="50395">MKNVFVVGLEPFNQKLLEELNSDQKRYRFLELFDSSEVVYPEDFRFPPLNDLRRRAREIFDEFDGSVDGILGYWDFPTSALVPLLQKDHNLPGPSIESVARCEHKFYSRLEQKKVVPEMVPEFQPIDPFSDNPLADVRIEYPFWLKPVKSHSSFLGFYIDGPEPLQQAIETIREHIDKLAEPFNEFMAEADLPDYVAAVDGYHCIAEEIVSAKHQCTLEGYCWDGQVNIFGIIDSLRTGKHGSSFSRYQYPSRLPREIQARTIEAARKVMRHMEYDGGAFNIEFFWDPDEDTLSLLEINCRISKSHSPLFLLVDGATNQKVPLDLALGQKPDFPHGEGQHKYAAKFMIRYFEDGILERVPDDRDMERLEETYPDAMVKLEAKQGMRLSDIPFQDSYSYEVAVVFLGGDSPEELEEKFEKVQEILNFKIKSLESEQS</sequence>
<dbReference type="EMBL" id="FOYW01000002">
    <property type="protein sequence ID" value="SFR78133.1"/>
    <property type="molecule type" value="Genomic_DNA"/>
</dbReference>
<keyword evidence="1" id="KW-0436">Ligase</keyword>
<dbReference type="OrthoDB" id="8441067at2"/>
<gene>
    <name evidence="6" type="ORF">SAMN05216203_3004</name>
</gene>
<accession>A0A1I6JGQ1</accession>
<evidence type="ECO:0000256" key="2">
    <source>
        <dbReference type="ARBA" id="ARBA00022741"/>
    </source>
</evidence>
<dbReference type="GO" id="GO:0046872">
    <property type="term" value="F:metal ion binding"/>
    <property type="evidence" value="ECO:0007669"/>
    <property type="project" value="InterPro"/>
</dbReference>
<proteinExistence type="predicted"/>
<dbReference type="InterPro" id="IPR052032">
    <property type="entry name" value="ATP-dep_AA_Ligase"/>
</dbReference>
<dbReference type="Gene3D" id="3.30.470.20">
    <property type="entry name" value="ATP-grasp fold, B domain"/>
    <property type="match status" value="1"/>
</dbReference>
<dbReference type="STRING" id="650891.SAMN05216203_3004"/>
<dbReference type="PROSITE" id="PS50975">
    <property type="entry name" value="ATP_GRASP"/>
    <property type="match status" value="1"/>
</dbReference>
<name>A0A1I6JGQ1_9GAMM</name>
<dbReference type="GO" id="GO:0005524">
    <property type="term" value="F:ATP binding"/>
    <property type="evidence" value="ECO:0007669"/>
    <property type="project" value="UniProtKB-UniRule"/>
</dbReference>
<keyword evidence="3 4" id="KW-0067">ATP-binding</keyword>
<evidence type="ECO:0000256" key="1">
    <source>
        <dbReference type="ARBA" id="ARBA00022598"/>
    </source>
</evidence>